<evidence type="ECO:0000313" key="8">
    <source>
        <dbReference type="EMBL" id="KAJ8607222.1"/>
    </source>
</evidence>
<feature type="compositionally biased region" description="Basic and acidic residues" evidence="6">
    <location>
        <begin position="660"/>
        <end position="670"/>
    </location>
</feature>
<keyword evidence="5" id="KW-0325">Glycoprotein</keyword>
<dbReference type="PANTHER" id="PTHR31042">
    <property type="entry name" value="CORE-2/I-BRANCHING BETA-1,6-N-ACETYLGLUCOSAMINYLTRANSFERASE FAMILY PROTEIN-RELATED"/>
    <property type="match status" value="1"/>
</dbReference>
<proteinExistence type="predicted"/>
<dbReference type="Proteomes" id="UP001230188">
    <property type="component" value="Unassembled WGS sequence"/>
</dbReference>
<gene>
    <name evidence="8" type="ORF">CTAYLR_009924</name>
</gene>
<feature type="transmembrane region" description="Helical" evidence="7">
    <location>
        <begin position="7"/>
        <end position="26"/>
    </location>
</feature>
<dbReference type="InterPro" id="IPR003406">
    <property type="entry name" value="Glyco_trans_14"/>
</dbReference>
<accession>A0AAD7UHV0</accession>
<evidence type="ECO:0000313" key="9">
    <source>
        <dbReference type="Proteomes" id="UP001230188"/>
    </source>
</evidence>
<dbReference type="Pfam" id="PF02485">
    <property type="entry name" value="Branch"/>
    <property type="match status" value="1"/>
</dbReference>
<dbReference type="InterPro" id="IPR044174">
    <property type="entry name" value="BC10-like"/>
</dbReference>
<feature type="region of interest" description="Disordered" evidence="6">
    <location>
        <begin position="488"/>
        <end position="561"/>
    </location>
</feature>
<feature type="region of interest" description="Disordered" evidence="6">
    <location>
        <begin position="647"/>
        <end position="733"/>
    </location>
</feature>
<keyword evidence="9" id="KW-1185">Reference proteome</keyword>
<protein>
    <submittedName>
        <fullName evidence="8">Uncharacterized protein</fullName>
    </submittedName>
</protein>
<dbReference type="PANTHER" id="PTHR31042:SF8">
    <property type="entry name" value="CORE-2_I-BRANCHING BETA-1,6-N-ACETYLGLUCOSAMINYLTRANSFERASE FAMILY PROTEIN"/>
    <property type="match status" value="1"/>
</dbReference>
<keyword evidence="7" id="KW-0812">Transmembrane</keyword>
<keyword evidence="7" id="KW-1133">Transmembrane helix</keyword>
<keyword evidence="4 7" id="KW-0472">Membrane</keyword>
<comment type="subcellular location">
    <subcellularLocation>
        <location evidence="1">Membrane</location>
        <topology evidence="1">Single-pass type II membrane protein</topology>
    </subcellularLocation>
</comment>
<evidence type="ECO:0000256" key="4">
    <source>
        <dbReference type="ARBA" id="ARBA00023136"/>
    </source>
</evidence>
<keyword evidence="3" id="KW-0808">Transferase</keyword>
<feature type="compositionally biased region" description="Low complexity" evidence="6">
    <location>
        <begin position="649"/>
        <end position="658"/>
    </location>
</feature>
<name>A0AAD7UHV0_9STRA</name>
<evidence type="ECO:0000256" key="3">
    <source>
        <dbReference type="ARBA" id="ARBA00022679"/>
    </source>
</evidence>
<feature type="compositionally biased region" description="Low complexity" evidence="6">
    <location>
        <begin position="677"/>
        <end position="710"/>
    </location>
</feature>
<evidence type="ECO:0000256" key="5">
    <source>
        <dbReference type="ARBA" id="ARBA00023180"/>
    </source>
</evidence>
<comment type="caution">
    <text evidence="8">The sequence shown here is derived from an EMBL/GenBank/DDBJ whole genome shotgun (WGS) entry which is preliminary data.</text>
</comment>
<reference evidence="8" key="1">
    <citation type="submission" date="2023-01" db="EMBL/GenBank/DDBJ databases">
        <title>Metagenome sequencing of chrysophaentin producing Chrysophaeum taylorii.</title>
        <authorList>
            <person name="Davison J."/>
            <person name="Bewley C."/>
        </authorList>
    </citation>
    <scope>NUCLEOTIDE SEQUENCE</scope>
    <source>
        <strain evidence="8">NIES-1699</strain>
    </source>
</reference>
<dbReference type="GO" id="GO:0016757">
    <property type="term" value="F:glycosyltransferase activity"/>
    <property type="evidence" value="ECO:0007669"/>
    <property type="project" value="UniProtKB-KW"/>
</dbReference>
<organism evidence="8 9">
    <name type="scientific">Chrysophaeum taylorii</name>
    <dbReference type="NCBI Taxonomy" id="2483200"/>
    <lineage>
        <taxon>Eukaryota</taxon>
        <taxon>Sar</taxon>
        <taxon>Stramenopiles</taxon>
        <taxon>Ochrophyta</taxon>
        <taxon>Pelagophyceae</taxon>
        <taxon>Pelagomonadales</taxon>
        <taxon>Pelagomonadaceae</taxon>
        <taxon>Chrysophaeum</taxon>
    </lineage>
</organism>
<dbReference type="AlphaFoldDB" id="A0AAD7UHV0"/>
<evidence type="ECO:0000256" key="1">
    <source>
        <dbReference type="ARBA" id="ARBA00004606"/>
    </source>
</evidence>
<dbReference type="EMBL" id="JAQMWT010000229">
    <property type="protein sequence ID" value="KAJ8607222.1"/>
    <property type="molecule type" value="Genomic_DNA"/>
</dbReference>
<dbReference type="GO" id="GO:0016020">
    <property type="term" value="C:membrane"/>
    <property type="evidence" value="ECO:0007669"/>
    <property type="project" value="UniProtKB-SubCell"/>
</dbReference>
<sequence length="733" mass="83100">MLILRSVVGVLVVFLATTSFVMFAYFQPEETSSSTAAGRSLGARKPLVMMSDSNASALAEVLAVERLMPAEKYTEALDETMISDELMSVDHGAWIIGKGSLPHVRHTETVDEFNERLVEAIIRELSKAWPPRVTASSARSLARRAYALDLERELDETVESAAESAKKNVSKVAFLFLVGGALPTEPLWRSFFGTPFARRRASVHVHPPPGFEFDEGSFFAPYALPQRSRIRVTWGSLAMVHAELALLATALRDPHNERFVLLSETDVPLWPFRCAYDALLSRPDLSFVESKKTLERFEMFDFGDAAADLAEVWRKGSQWFALSRDHAVELAKRRNLVPWYDAHARRQLNRVKVGRMGPLSQIAHLADKPNFADEHFVQTTLARRRLEPGLVPETLTFAFFGKENQFTVWGDGAKNEFKLHVAEWHAVQFGSLSWRAMANFHHLCDVDLDFRGPLDLENPSLEDRRRLVHALNSSDHLLTELRRRREKIPADQPLFPPKKMRDDEPVQPRRRRPLSKAMPPKPNPSWGGPQRARSFAEPFEPDRLRCSLDDDDDDPRKTKQNKFSPCFLFARKLHPEAVGYFGQLLATYFLAKTTPALASTLRRIHRVQRASSRDEIAAILANRQVPPGADYARRDMQALHSIFPATFFSPSDSSSPPSHYTREEHPLDAFRRRRRGASSQRRFSSPPSPRNRTTSLRVRRPSSSSSSRPLRAADKKKKKANPKSTTTTTRRPS</sequence>
<feature type="compositionally biased region" description="Low complexity" evidence="6">
    <location>
        <begin position="722"/>
        <end position="733"/>
    </location>
</feature>
<evidence type="ECO:0000256" key="6">
    <source>
        <dbReference type="SAM" id="MobiDB-lite"/>
    </source>
</evidence>
<keyword evidence="2" id="KW-0328">Glycosyltransferase</keyword>
<evidence type="ECO:0000256" key="7">
    <source>
        <dbReference type="SAM" id="Phobius"/>
    </source>
</evidence>
<evidence type="ECO:0000256" key="2">
    <source>
        <dbReference type="ARBA" id="ARBA00022676"/>
    </source>
</evidence>